<reference evidence="2" key="1">
    <citation type="journal article" date="2019" name="Int. J. Syst. Evol. Microbiol.">
        <title>The Global Catalogue of Microorganisms (GCM) 10K type strain sequencing project: providing services to taxonomists for standard genome sequencing and annotation.</title>
        <authorList>
            <consortium name="The Broad Institute Genomics Platform"/>
            <consortium name="The Broad Institute Genome Sequencing Center for Infectious Disease"/>
            <person name="Wu L."/>
            <person name="Ma J."/>
        </authorList>
    </citation>
    <scope>NUCLEOTIDE SEQUENCE [LARGE SCALE GENOMIC DNA]</scope>
    <source>
        <strain evidence="2">JCM 16026</strain>
    </source>
</reference>
<dbReference type="InterPro" id="IPR029058">
    <property type="entry name" value="AB_hydrolase_fold"/>
</dbReference>
<dbReference type="Proteomes" id="UP001501599">
    <property type="component" value="Unassembled WGS sequence"/>
</dbReference>
<accession>A0ABP5MQS2</accession>
<protein>
    <submittedName>
        <fullName evidence="1">Alpha/beta hydrolase</fullName>
    </submittedName>
</protein>
<dbReference type="Pfam" id="PF06821">
    <property type="entry name" value="Ser_hydrolase"/>
    <property type="match status" value="1"/>
</dbReference>
<keyword evidence="1" id="KW-0378">Hydrolase</keyword>
<dbReference type="InterPro" id="IPR010662">
    <property type="entry name" value="RBBP9/YdeN"/>
</dbReference>
<comment type="caution">
    <text evidence="1">The sequence shown here is derived from an EMBL/GenBank/DDBJ whole genome shotgun (WGS) entry which is preliminary data.</text>
</comment>
<dbReference type="PANTHER" id="PTHR15394:SF3">
    <property type="entry name" value="SERINE HYDROLASE RBBP9"/>
    <property type="match status" value="1"/>
</dbReference>
<dbReference type="EMBL" id="BAAAQT010000008">
    <property type="protein sequence ID" value="GAA2175409.1"/>
    <property type="molecule type" value="Genomic_DNA"/>
</dbReference>
<evidence type="ECO:0000313" key="1">
    <source>
        <dbReference type="EMBL" id="GAA2175409.1"/>
    </source>
</evidence>
<evidence type="ECO:0000313" key="2">
    <source>
        <dbReference type="Proteomes" id="UP001501599"/>
    </source>
</evidence>
<dbReference type="GO" id="GO:0016787">
    <property type="term" value="F:hydrolase activity"/>
    <property type="evidence" value="ECO:0007669"/>
    <property type="project" value="UniProtKB-KW"/>
</dbReference>
<keyword evidence="2" id="KW-1185">Reference proteome</keyword>
<organism evidence="1 2">
    <name type="scientific">Agrococcus versicolor</name>
    <dbReference type="NCBI Taxonomy" id="501482"/>
    <lineage>
        <taxon>Bacteria</taxon>
        <taxon>Bacillati</taxon>
        <taxon>Actinomycetota</taxon>
        <taxon>Actinomycetes</taxon>
        <taxon>Micrococcales</taxon>
        <taxon>Microbacteriaceae</taxon>
        <taxon>Agrococcus</taxon>
    </lineage>
</organism>
<proteinExistence type="predicted"/>
<sequence>MRLVILHGYGASPASHWFSWLADEVGDRAQTIIPALPGTEAPRRDAWVDATRAALGDEDDVLVVGHSLGTVAALLAVADVDRARIRGVVLVAPFWEPVPAVPGVDAALAALPAIPDLGDVPVVVIASDDDPIVPPALSARVAATLGVEVVTVAGGGHFLDREGWTTLPAARDAVLAMLDD</sequence>
<dbReference type="SUPFAM" id="SSF53474">
    <property type="entry name" value="alpha/beta-Hydrolases"/>
    <property type="match status" value="1"/>
</dbReference>
<dbReference type="PANTHER" id="PTHR15394">
    <property type="entry name" value="SERINE HYDROLASE RBBP9"/>
    <property type="match status" value="1"/>
</dbReference>
<name>A0ABP5MQS2_9MICO</name>
<dbReference type="Gene3D" id="3.40.50.1820">
    <property type="entry name" value="alpha/beta hydrolase"/>
    <property type="match status" value="1"/>
</dbReference>
<dbReference type="RefSeq" id="WP_344344190.1">
    <property type="nucleotide sequence ID" value="NZ_BAAAQT010000008.1"/>
</dbReference>
<gene>
    <name evidence="1" type="ORF">GCM10009846_25200</name>
</gene>